<sequence>MSCIRILFGILLVILTTTGTRSLGHPAVAPVADSNDCPTVGKSPDKDNYHQEAAMLEVQENTSSVSKEKKDSQDFSELAGFFSRYLSFVLHATDDPGVSIVAPRPVLARTLPRYILYRSLIIPF</sequence>
<dbReference type="AlphaFoldDB" id="A0A2P8GIN8"/>
<dbReference type="Proteomes" id="UP000241964">
    <property type="component" value="Unassembled WGS sequence"/>
</dbReference>
<organism evidence="1 2">
    <name type="scientific">Dyadobacter jiangsuensis</name>
    <dbReference type="NCBI Taxonomy" id="1591085"/>
    <lineage>
        <taxon>Bacteria</taxon>
        <taxon>Pseudomonadati</taxon>
        <taxon>Bacteroidota</taxon>
        <taxon>Cytophagia</taxon>
        <taxon>Cytophagales</taxon>
        <taxon>Spirosomataceae</taxon>
        <taxon>Dyadobacter</taxon>
    </lineage>
</organism>
<gene>
    <name evidence="1" type="ORF">CLV60_101190</name>
</gene>
<evidence type="ECO:0000313" key="1">
    <source>
        <dbReference type="EMBL" id="PSL33821.1"/>
    </source>
</evidence>
<keyword evidence="2" id="KW-1185">Reference proteome</keyword>
<name>A0A2P8GIN8_9BACT</name>
<dbReference type="EMBL" id="PYAS01000001">
    <property type="protein sequence ID" value="PSL33821.1"/>
    <property type="molecule type" value="Genomic_DNA"/>
</dbReference>
<protein>
    <submittedName>
        <fullName evidence="1">Uncharacterized protein</fullName>
    </submittedName>
</protein>
<dbReference type="RefSeq" id="WP_106593509.1">
    <property type="nucleotide sequence ID" value="NZ_PYAS01000001.1"/>
</dbReference>
<proteinExistence type="predicted"/>
<accession>A0A2P8GIN8</accession>
<reference evidence="1 2" key="1">
    <citation type="submission" date="2018-03" db="EMBL/GenBank/DDBJ databases">
        <title>Genomic Encyclopedia of Archaeal and Bacterial Type Strains, Phase II (KMG-II): from individual species to whole genera.</title>
        <authorList>
            <person name="Goeker M."/>
        </authorList>
    </citation>
    <scope>NUCLEOTIDE SEQUENCE [LARGE SCALE GENOMIC DNA]</scope>
    <source>
        <strain evidence="1 2">DSM 29057</strain>
    </source>
</reference>
<comment type="caution">
    <text evidence="1">The sequence shown here is derived from an EMBL/GenBank/DDBJ whole genome shotgun (WGS) entry which is preliminary data.</text>
</comment>
<evidence type="ECO:0000313" key="2">
    <source>
        <dbReference type="Proteomes" id="UP000241964"/>
    </source>
</evidence>